<dbReference type="EMBL" id="JAAAIP010000095">
    <property type="protein sequence ID" value="KAG0325993.1"/>
    <property type="molecule type" value="Genomic_DNA"/>
</dbReference>
<dbReference type="OrthoDB" id="2442639at2759"/>
<proteinExistence type="predicted"/>
<accession>A0A9P6RQ61</accession>
<keyword evidence="3" id="KW-1185">Reference proteome</keyword>
<organism evidence="2 3">
    <name type="scientific">Dissophora globulifera</name>
    <dbReference type="NCBI Taxonomy" id="979702"/>
    <lineage>
        <taxon>Eukaryota</taxon>
        <taxon>Fungi</taxon>
        <taxon>Fungi incertae sedis</taxon>
        <taxon>Mucoromycota</taxon>
        <taxon>Mortierellomycotina</taxon>
        <taxon>Mortierellomycetes</taxon>
        <taxon>Mortierellales</taxon>
        <taxon>Mortierellaceae</taxon>
        <taxon>Dissophora</taxon>
    </lineage>
</organism>
<comment type="caution">
    <text evidence="2">The sequence shown here is derived from an EMBL/GenBank/DDBJ whole genome shotgun (WGS) entry which is preliminary data.</text>
</comment>
<feature type="region of interest" description="Disordered" evidence="1">
    <location>
        <begin position="236"/>
        <end position="256"/>
    </location>
</feature>
<gene>
    <name evidence="2" type="ORF">BGZ99_010287</name>
</gene>
<sequence>MSKSHENEHPAATIAPAAQEGAVLTPESTLEPEMTEQAALKTSADADVVAAVLTKPVTEDTVAAAVLVQEEAAPAAVEAAAEEVVVATAVVAKQSRWSRAFHTVTCGICQISVTGGSAVDYHNLVHTPTDEVGPILGDHDVQGDGKEAAHLENGYYVGTSSSAEGHHALANGIEHDKEMVQVLDTEAHTTFIEEVTIVDSGNAIKETEVVTILDREIAAAETDASVTLLTIQEPTKANDDDSKKKGGKKSSSTSNFLSRTLSTAGIDIKQKLQSSAAGATSPPGQTRKTFKGFAKSMQRSTSATNIQTPSSPSSSDPIQSSMASPPSSTSPSSPGSPLAGIGRRFSKIIKSGESSSSVSAERSPNMTEIKKTKKTKRSKAAVISPAAGTNVSDAAISAMAEGLQAPQDLLVDFHETVMSDDDDDDHEEHSFAAAVISEEPQEEEVNKIVIQARSPPGSPVVPTRRESLLFDNGSSPVAIPATGHTSVSHRNSQQSWAQASTLHQADASGTVRTSSSSSPGQSLALAGRTSTVGSHKDSETGSLGSSDVGSATGSGGKTLDEAGKPQAKRRASMMKNLKKITNIMKDKKGDKTTTTTTIKVEKRTSRQGSTSLGSPLEADENAAAF</sequence>
<feature type="compositionally biased region" description="Basic residues" evidence="1">
    <location>
        <begin position="566"/>
        <end position="578"/>
    </location>
</feature>
<feature type="compositionally biased region" description="Low complexity" evidence="1">
    <location>
        <begin position="309"/>
        <end position="337"/>
    </location>
</feature>
<evidence type="ECO:0000313" key="3">
    <source>
        <dbReference type="Proteomes" id="UP000738325"/>
    </source>
</evidence>
<evidence type="ECO:0000313" key="2">
    <source>
        <dbReference type="EMBL" id="KAG0325993.1"/>
    </source>
</evidence>
<feature type="region of interest" description="Disordered" evidence="1">
    <location>
        <begin position="471"/>
        <end position="625"/>
    </location>
</feature>
<evidence type="ECO:0000256" key="1">
    <source>
        <dbReference type="SAM" id="MobiDB-lite"/>
    </source>
</evidence>
<dbReference type="Proteomes" id="UP000738325">
    <property type="component" value="Unassembled WGS sequence"/>
</dbReference>
<feature type="compositionally biased region" description="Polar residues" evidence="1">
    <location>
        <begin position="297"/>
        <end position="308"/>
    </location>
</feature>
<feature type="region of interest" description="Disordered" evidence="1">
    <location>
        <begin position="1"/>
        <end position="22"/>
    </location>
</feature>
<feature type="compositionally biased region" description="Low complexity" evidence="1">
    <location>
        <begin position="348"/>
        <end position="363"/>
    </location>
</feature>
<feature type="region of interest" description="Disordered" evidence="1">
    <location>
        <begin position="294"/>
        <end position="384"/>
    </location>
</feature>
<dbReference type="AlphaFoldDB" id="A0A9P6RQ61"/>
<name>A0A9P6RQ61_9FUNG</name>
<reference evidence="2" key="1">
    <citation type="journal article" date="2020" name="Fungal Divers.">
        <title>Resolving the Mortierellaceae phylogeny through synthesis of multi-gene phylogenetics and phylogenomics.</title>
        <authorList>
            <person name="Vandepol N."/>
            <person name="Liber J."/>
            <person name="Desiro A."/>
            <person name="Na H."/>
            <person name="Kennedy M."/>
            <person name="Barry K."/>
            <person name="Grigoriev I.V."/>
            <person name="Miller A.N."/>
            <person name="O'Donnell K."/>
            <person name="Stajich J.E."/>
            <person name="Bonito G."/>
        </authorList>
    </citation>
    <scope>NUCLEOTIDE SEQUENCE</scope>
    <source>
        <strain evidence="2">REB-010B</strain>
    </source>
</reference>
<feature type="compositionally biased region" description="Polar residues" evidence="1">
    <location>
        <begin position="540"/>
        <end position="551"/>
    </location>
</feature>
<protein>
    <submittedName>
        <fullName evidence="2">Uncharacterized protein</fullName>
    </submittedName>
</protein>
<feature type="compositionally biased region" description="Polar residues" evidence="1">
    <location>
        <begin position="483"/>
        <end position="503"/>
    </location>
</feature>